<keyword evidence="3 6" id="KW-1133">Transmembrane helix</keyword>
<evidence type="ECO:0000313" key="8">
    <source>
        <dbReference type="EMBL" id="GIF01218.1"/>
    </source>
</evidence>
<dbReference type="InterPro" id="IPR000412">
    <property type="entry name" value="ABC_2_transport"/>
</dbReference>
<dbReference type="GO" id="GO:0043190">
    <property type="term" value="C:ATP-binding cassette (ABC) transporter complex"/>
    <property type="evidence" value="ECO:0007669"/>
    <property type="project" value="InterPro"/>
</dbReference>
<feature type="domain" description="ABC transmembrane type-2" evidence="7">
    <location>
        <begin position="117"/>
        <end position="353"/>
    </location>
</feature>
<evidence type="ECO:0000256" key="6">
    <source>
        <dbReference type="RuleBase" id="RU361157"/>
    </source>
</evidence>
<dbReference type="PRINTS" id="PR00164">
    <property type="entry name" value="ABC2TRNSPORT"/>
</dbReference>
<evidence type="ECO:0000256" key="5">
    <source>
        <dbReference type="ARBA" id="ARBA00023251"/>
    </source>
</evidence>
<dbReference type="AlphaFoldDB" id="A0A919K9K5"/>
<feature type="transmembrane region" description="Helical" evidence="6">
    <location>
        <begin position="273"/>
        <end position="292"/>
    </location>
</feature>
<name>A0A919K9K5_9ACTN</name>
<dbReference type="GO" id="GO:0046677">
    <property type="term" value="P:response to antibiotic"/>
    <property type="evidence" value="ECO:0007669"/>
    <property type="project" value="UniProtKB-KW"/>
</dbReference>
<comment type="subcellular location">
    <subcellularLocation>
        <location evidence="6">Cell membrane</location>
        <topology evidence="6">Multi-pass membrane protein</topology>
    </subcellularLocation>
    <subcellularLocation>
        <location evidence="1">Membrane</location>
        <topology evidence="1">Multi-pass membrane protein</topology>
    </subcellularLocation>
</comment>
<dbReference type="InterPro" id="IPR013525">
    <property type="entry name" value="ABC2_TM"/>
</dbReference>
<feature type="transmembrane region" description="Helical" evidence="6">
    <location>
        <begin position="327"/>
        <end position="350"/>
    </location>
</feature>
<dbReference type="EMBL" id="BOMV01000100">
    <property type="protein sequence ID" value="GIF01218.1"/>
    <property type="molecule type" value="Genomic_DNA"/>
</dbReference>
<keyword evidence="6" id="KW-1003">Cell membrane</keyword>
<proteinExistence type="inferred from homology"/>
<evidence type="ECO:0000259" key="7">
    <source>
        <dbReference type="PROSITE" id="PS51012"/>
    </source>
</evidence>
<keyword evidence="2 6" id="KW-0812">Transmembrane</keyword>
<evidence type="ECO:0000256" key="2">
    <source>
        <dbReference type="ARBA" id="ARBA00022692"/>
    </source>
</evidence>
<dbReference type="Pfam" id="PF12698">
    <property type="entry name" value="ABC2_membrane_3"/>
    <property type="match status" value="1"/>
</dbReference>
<dbReference type="PANTHER" id="PTHR43027:SF2">
    <property type="entry name" value="TRANSPORT PERMEASE PROTEIN"/>
    <property type="match status" value="1"/>
</dbReference>
<keyword evidence="4 6" id="KW-0472">Membrane</keyword>
<dbReference type="InterPro" id="IPR047817">
    <property type="entry name" value="ABC2_TM_bact-type"/>
</dbReference>
<feature type="transmembrane region" description="Helical" evidence="6">
    <location>
        <begin position="21"/>
        <end position="40"/>
    </location>
</feature>
<evidence type="ECO:0000313" key="9">
    <source>
        <dbReference type="Proteomes" id="UP000636960"/>
    </source>
</evidence>
<organism evidence="8 9">
    <name type="scientific">Paractinoplanes rishiriensis</name>
    <dbReference type="NCBI Taxonomy" id="1050105"/>
    <lineage>
        <taxon>Bacteria</taxon>
        <taxon>Bacillati</taxon>
        <taxon>Actinomycetota</taxon>
        <taxon>Actinomycetes</taxon>
        <taxon>Micromonosporales</taxon>
        <taxon>Micromonosporaceae</taxon>
        <taxon>Paractinoplanes</taxon>
    </lineage>
</organism>
<protein>
    <recommendedName>
        <fullName evidence="6">Transport permease protein</fullName>
    </recommendedName>
</protein>
<dbReference type="InterPro" id="IPR052902">
    <property type="entry name" value="ABC-2_transporter"/>
</dbReference>
<keyword evidence="5" id="KW-0046">Antibiotic resistance</keyword>
<dbReference type="Proteomes" id="UP000636960">
    <property type="component" value="Unassembled WGS sequence"/>
</dbReference>
<sequence length="355" mass="37720">MTGFRSLSRAMALGFVRDRTSVFFIVLFPLMFLLLFGGLFREQGTDRFTVLQIGTVPVFDQLSPGARAALGETIDLQRADGRAAALRQVREDDAAAAVEQRGTDLIVHYSAADRVESGTVQGVMQAFIQQANLASAGVTTPRYALIAEPVEDESLEPIQYLTPGLLGWAIAAGATFGAALTLVSWRQKKILRRLQLAPISLSAVVGARVGVSIGVALVQTAIFVGVALLPYFGLQLSDYWWMAVPLVVAGTLAFLAIGLLAGAAAKTPEAASAIANLIVLPMAFLSGAFFPLDLAPGWIRAVSNAFPLKHLVDAMQAVMVRGEGPAAVLPALGILLAFTIVVTALSVRLFRWDDT</sequence>
<keyword evidence="6" id="KW-0813">Transport</keyword>
<feature type="transmembrane region" description="Helical" evidence="6">
    <location>
        <begin position="239"/>
        <end position="261"/>
    </location>
</feature>
<keyword evidence="9" id="KW-1185">Reference proteome</keyword>
<reference evidence="8" key="1">
    <citation type="submission" date="2021-01" db="EMBL/GenBank/DDBJ databases">
        <title>Whole genome shotgun sequence of Actinoplanes rishiriensis NBRC 108556.</title>
        <authorList>
            <person name="Komaki H."/>
            <person name="Tamura T."/>
        </authorList>
    </citation>
    <scope>NUCLEOTIDE SEQUENCE</scope>
    <source>
        <strain evidence="8">NBRC 108556</strain>
    </source>
</reference>
<dbReference type="PANTHER" id="PTHR43027">
    <property type="entry name" value="DOXORUBICIN RESISTANCE ABC TRANSPORTER PERMEASE PROTEIN DRRC-RELATED"/>
    <property type="match status" value="1"/>
</dbReference>
<evidence type="ECO:0000256" key="1">
    <source>
        <dbReference type="ARBA" id="ARBA00004141"/>
    </source>
</evidence>
<evidence type="ECO:0000256" key="4">
    <source>
        <dbReference type="ARBA" id="ARBA00023136"/>
    </source>
</evidence>
<dbReference type="PROSITE" id="PS51012">
    <property type="entry name" value="ABC_TM2"/>
    <property type="match status" value="1"/>
</dbReference>
<comment type="similarity">
    <text evidence="6">Belongs to the ABC-2 integral membrane protein family.</text>
</comment>
<evidence type="ECO:0000256" key="3">
    <source>
        <dbReference type="ARBA" id="ARBA00022989"/>
    </source>
</evidence>
<dbReference type="RefSeq" id="WP_203789784.1">
    <property type="nucleotide sequence ID" value="NZ_BOMV01000100.1"/>
</dbReference>
<dbReference type="GO" id="GO:0140359">
    <property type="term" value="F:ABC-type transporter activity"/>
    <property type="evidence" value="ECO:0007669"/>
    <property type="project" value="InterPro"/>
</dbReference>
<comment type="caution">
    <text evidence="8">The sequence shown here is derived from an EMBL/GenBank/DDBJ whole genome shotgun (WGS) entry which is preliminary data.</text>
</comment>
<accession>A0A919K9K5</accession>
<feature type="transmembrane region" description="Helical" evidence="6">
    <location>
        <begin position="165"/>
        <end position="185"/>
    </location>
</feature>
<gene>
    <name evidence="8" type="ORF">Ari01nite_86820</name>
</gene>
<feature type="transmembrane region" description="Helical" evidence="6">
    <location>
        <begin position="205"/>
        <end position="233"/>
    </location>
</feature>